<sequence>MDVVNQILSGENEKNAASQLQVEKEVDVEIDEGTLMISDYNVLQLKNGNLESNLKALTRDNVQLLVNKVWTLPTKCVEEVIVAELPKPTYILPRARKLPKPKPLTKWQQFAKDKGIRSKKKGKSKLKWDDLLQKWTPTYGFRRAEAEKQKEWLIECKEDGKPKEDPFAAIKTAKNEKKAKNELQRLRNLAKAKKVKVPKVGLPSTEHFRDAKQLSKGAKVAEVSTASLGRFNENPKKNPPQKVKSGRVSKKKKQKQSGQMKESTAKTSKKPKGGKGNRDFRRKVGGRKRRQ</sequence>
<comment type="caution">
    <text evidence="1">The sequence shown here is derived from an EMBL/GenBank/DDBJ whole genome shotgun (WGS) entry which is preliminary data.</text>
</comment>
<proteinExistence type="predicted"/>
<dbReference type="Proteomes" id="UP001239111">
    <property type="component" value="Chromosome 4"/>
</dbReference>
<dbReference type="EMBL" id="CM056744">
    <property type="protein sequence ID" value="KAJ8667400.1"/>
    <property type="molecule type" value="Genomic_DNA"/>
</dbReference>
<reference evidence="1" key="1">
    <citation type="submission" date="2023-04" db="EMBL/GenBank/DDBJ databases">
        <title>A chromosome-level genome assembly of the parasitoid wasp Eretmocerus hayati.</title>
        <authorList>
            <person name="Zhong Y."/>
            <person name="Liu S."/>
            <person name="Liu Y."/>
        </authorList>
    </citation>
    <scope>NUCLEOTIDE SEQUENCE</scope>
    <source>
        <strain evidence="1">ZJU_SS_LIU_2023</strain>
    </source>
</reference>
<protein>
    <submittedName>
        <fullName evidence="1">Uncharacterized protein</fullName>
    </submittedName>
</protein>
<evidence type="ECO:0000313" key="1">
    <source>
        <dbReference type="EMBL" id="KAJ8667400.1"/>
    </source>
</evidence>
<accession>A0ACC2N889</accession>
<evidence type="ECO:0000313" key="2">
    <source>
        <dbReference type="Proteomes" id="UP001239111"/>
    </source>
</evidence>
<name>A0ACC2N889_9HYME</name>
<keyword evidence="2" id="KW-1185">Reference proteome</keyword>
<gene>
    <name evidence="1" type="ORF">QAD02_009062</name>
</gene>
<organism evidence="1 2">
    <name type="scientific">Eretmocerus hayati</name>
    <dbReference type="NCBI Taxonomy" id="131215"/>
    <lineage>
        <taxon>Eukaryota</taxon>
        <taxon>Metazoa</taxon>
        <taxon>Ecdysozoa</taxon>
        <taxon>Arthropoda</taxon>
        <taxon>Hexapoda</taxon>
        <taxon>Insecta</taxon>
        <taxon>Pterygota</taxon>
        <taxon>Neoptera</taxon>
        <taxon>Endopterygota</taxon>
        <taxon>Hymenoptera</taxon>
        <taxon>Apocrita</taxon>
        <taxon>Proctotrupomorpha</taxon>
        <taxon>Chalcidoidea</taxon>
        <taxon>Aphelinidae</taxon>
        <taxon>Aphelininae</taxon>
        <taxon>Eretmocerus</taxon>
    </lineage>
</organism>